<evidence type="ECO:0000313" key="1">
    <source>
        <dbReference type="EMBL" id="KAJ0008084.1"/>
    </source>
</evidence>
<accession>A0ACC0X470</accession>
<proteinExistence type="predicted"/>
<dbReference type="EMBL" id="CM047750">
    <property type="protein sequence ID" value="KAJ0008084.1"/>
    <property type="molecule type" value="Genomic_DNA"/>
</dbReference>
<protein>
    <submittedName>
        <fullName evidence="1">Uncharacterized protein</fullName>
    </submittedName>
</protein>
<sequence length="162" mass="18546">MVTDLAPEGKGIPWNKMDLDEEALESITAEKGKVGDDANAEERLEEWTNVDDAIKEYVRLFEDTTGNEFQSWEQEKKFQKKPLKFYPIDMDDGVEVRHGGLAMRQLGIAVTHCKLEPMVANFMKVLCSQEIYKYALMEMGLDAPELPMGMLLNVHLDRFKES</sequence>
<reference evidence="2" key="1">
    <citation type="journal article" date="2023" name="G3 (Bethesda)">
        <title>Genome assembly and association tests identify interacting loci associated with vigor, precocity, and sex in interspecific pistachio rootstocks.</title>
        <authorList>
            <person name="Palmer W."/>
            <person name="Jacygrad E."/>
            <person name="Sagayaradj S."/>
            <person name="Cavanaugh K."/>
            <person name="Han R."/>
            <person name="Bertier L."/>
            <person name="Beede B."/>
            <person name="Kafkas S."/>
            <person name="Golino D."/>
            <person name="Preece J."/>
            <person name="Michelmore R."/>
        </authorList>
    </citation>
    <scope>NUCLEOTIDE SEQUENCE [LARGE SCALE GENOMIC DNA]</scope>
</reference>
<gene>
    <name evidence="1" type="ORF">Pint_30607</name>
</gene>
<comment type="caution">
    <text evidence="1">The sequence shown here is derived from an EMBL/GenBank/DDBJ whole genome shotgun (WGS) entry which is preliminary data.</text>
</comment>
<name>A0ACC0X470_9ROSI</name>
<organism evidence="1 2">
    <name type="scientific">Pistacia integerrima</name>
    <dbReference type="NCBI Taxonomy" id="434235"/>
    <lineage>
        <taxon>Eukaryota</taxon>
        <taxon>Viridiplantae</taxon>
        <taxon>Streptophyta</taxon>
        <taxon>Embryophyta</taxon>
        <taxon>Tracheophyta</taxon>
        <taxon>Spermatophyta</taxon>
        <taxon>Magnoliopsida</taxon>
        <taxon>eudicotyledons</taxon>
        <taxon>Gunneridae</taxon>
        <taxon>Pentapetalae</taxon>
        <taxon>rosids</taxon>
        <taxon>malvids</taxon>
        <taxon>Sapindales</taxon>
        <taxon>Anacardiaceae</taxon>
        <taxon>Pistacia</taxon>
    </lineage>
</organism>
<dbReference type="Proteomes" id="UP001163603">
    <property type="component" value="Chromosome 15"/>
</dbReference>
<evidence type="ECO:0000313" key="2">
    <source>
        <dbReference type="Proteomes" id="UP001163603"/>
    </source>
</evidence>
<keyword evidence="2" id="KW-1185">Reference proteome</keyword>